<reference evidence="2" key="2">
    <citation type="submission" date="2015-01" db="EMBL/GenBank/DDBJ databases">
        <title>Evolutionary Origins and Diversification of the Mycorrhizal Mutualists.</title>
        <authorList>
            <consortium name="DOE Joint Genome Institute"/>
            <consortium name="Mycorrhizal Genomics Consortium"/>
            <person name="Kohler A."/>
            <person name="Kuo A."/>
            <person name="Nagy L.G."/>
            <person name="Floudas D."/>
            <person name="Copeland A."/>
            <person name="Barry K.W."/>
            <person name="Cichocki N."/>
            <person name="Veneault-Fourrey C."/>
            <person name="LaButti K."/>
            <person name="Lindquist E.A."/>
            <person name="Lipzen A."/>
            <person name="Lundell T."/>
            <person name="Morin E."/>
            <person name="Murat C."/>
            <person name="Riley R."/>
            <person name="Ohm R."/>
            <person name="Sun H."/>
            <person name="Tunlid A."/>
            <person name="Henrissat B."/>
            <person name="Grigoriev I.V."/>
            <person name="Hibbett D.S."/>
            <person name="Martin F."/>
        </authorList>
    </citation>
    <scope>NUCLEOTIDE SEQUENCE [LARGE SCALE GENOMIC DNA]</scope>
    <source>
        <strain evidence="2">441</strain>
    </source>
</reference>
<dbReference type="AlphaFoldDB" id="A0A0C9Z529"/>
<proteinExistence type="predicted"/>
<dbReference type="HOGENOM" id="CLU_2655424_0_0_1"/>
<gene>
    <name evidence="1" type="ORF">PISMIDRAFT_337006</name>
</gene>
<name>A0A0C9Z529_9AGAM</name>
<reference evidence="1 2" key="1">
    <citation type="submission" date="2014-04" db="EMBL/GenBank/DDBJ databases">
        <authorList>
            <consortium name="DOE Joint Genome Institute"/>
            <person name="Kuo A."/>
            <person name="Kohler A."/>
            <person name="Costa M.D."/>
            <person name="Nagy L.G."/>
            <person name="Floudas D."/>
            <person name="Copeland A."/>
            <person name="Barry K.W."/>
            <person name="Cichocki N."/>
            <person name="Veneault-Fourrey C."/>
            <person name="LaButti K."/>
            <person name="Lindquist E.A."/>
            <person name="Lipzen A."/>
            <person name="Lundell T."/>
            <person name="Morin E."/>
            <person name="Murat C."/>
            <person name="Sun H."/>
            <person name="Tunlid A."/>
            <person name="Henrissat B."/>
            <person name="Grigoriev I.V."/>
            <person name="Hibbett D.S."/>
            <person name="Martin F."/>
            <person name="Nordberg H.P."/>
            <person name="Cantor M.N."/>
            <person name="Hua S.X."/>
        </authorList>
    </citation>
    <scope>NUCLEOTIDE SEQUENCE [LARGE SCALE GENOMIC DNA]</scope>
    <source>
        <strain evidence="1 2">441</strain>
    </source>
</reference>
<accession>A0A0C9Z529</accession>
<evidence type="ECO:0000313" key="2">
    <source>
        <dbReference type="Proteomes" id="UP000054018"/>
    </source>
</evidence>
<dbReference type="EMBL" id="KN833907">
    <property type="protein sequence ID" value="KIK15103.1"/>
    <property type="molecule type" value="Genomic_DNA"/>
</dbReference>
<sequence>MTGARIFPNLSTPDAKVLHTSVLCTPGHGDYWEEPSHVYSKIHRLDNPLPSHPRIQHAIEWSPQVIADFAILGRIF</sequence>
<dbReference type="Proteomes" id="UP000054018">
    <property type="component" value="Unassembled WGS sequence"/>
</dbReference>
<protein>
    <submittedName>
        <fullName evidence="1">Uncharacterized protein</fullName>
    </submittedName>
</protein>
<keyword evidence="2" id="KW-1185">Reference proteome</keyword>
<evidence type="ECO:0000313" key="1">
    <source>
        <dbReference type="EMBL" id="KIK15103.1"/>
    </source>
</evidence>
<organism evidence="1 2">
    <name type="scientific">Pisolithus microcarpus 441</name>
    <dbReference type="NCBI Taxonomy" id="765257"/>
    <lineage>
        <taxon>Eukaryota</taxon>
        <taxon>Fungi</taxon>
        <taxon>Dikarya</taxon>
        <taxon>Basidiomycota</taxon>
        <taxon>Agaricomycotina</taxon>
        <taxon>Agaricomycetes</taxon>
        <taxon>Agaricomycetidae</taxon>
        <taxon>Boletales</taxon>
        <taxon>Sclerodermatineae</taxon>
        <taxon>Pisolithaceae</taxon>
        <taxon>Pisolithus</taxon>
    </lineage>
</organism>